<feature type="domain" description="Gfo/Idh/MocA-like oxidoreductase N-terminal" evidence="4">
    <location>
        <begin position="7"/>
        <end position="126"/>
    </location>
</feature>
<evidence type="ECO:0000256" key="3">
    <source>
        <dbReference type="SAM" id="MobiDB-lite"/>
    </source>
</evidence>
<evidence type="ECO:0000259" key="5">
    <source>
        <dbReference type="Pfam" id="PF02894"/>
    </source>
</evidence>
<dbReference type="Pfam" id="PF01408">
    <property type="entry name" value="GFO_IDH_MocA"/>
    <property type="match status" value="1"/>
</dbReference>
<dbReference type="InterPro" id="IPR036291">
    <property type="entry name" value="NAD(P)-bd_dom_sf"/>
</dbReference>
<evidence type="ECO:0000256" key="1">
    <source>
        <dbReference type="ARBA" id="ARBA00010928"/>
    </source>
</evidence>
<dbReference type="PANTHER" id="PTHR43708:SF5">
    <property type="entry name" value="CONSERVED EXPRESSED OXIDOREDUCTASE (EUROFUNG)-RELATED"/>
    <property type="match status" value="1"/>
</dbReference>
<dbReference type="Gene3D" id="3.30.360.10">
    <property type="entry name" value="Dihydrodipicolinate Reductase, domain 2"/>
    <property type="match status" value="1"/>
</dbReference>
<dbReference type="AlphaFoldDB" id="A0A9Q0AHL9"/>
<dbReference type="InterPro" id="IPR051317">
    <property type="entry name" value="Gfo/Idh/MocA_oxidoreduct"/>
</dbReference>
<feature type="domain" description="Gfo/Idh/MocA-like oxidoreductase C-terminal" evidence="5">
    <location>
        <begin position="140"/>
        <end position="376"/>
    </location>
</feature>
<comment type="similarity">
    <text evidence="1">Belongs to the Gfo/Idh/MocA family.</text>
</comment>
<gene>
    <name evidence="6" type="ORF">JX265_013491</name>
</gene>
<organism evidence="6 7">
    <name type="scientific">Neoarthrinium moseri</name>
    <dbReference type="NCBI Taxonomy" id="1658444"/>
    <lineage>
        <taxon>Eukaryota</taxon>
        <taxon>Fungi</taxon>
        <taxon>Dikarya</taxon>
        <taxon>Ascomycota</taxon>
        <taxon>Pezizomycotina</taxon>
        <taxon>Sordariomycetes</taxon>
        <taxon>Xylariomycetidae</taxon>
        <taxon>Amphisphaeriales</taxon>
        <taxon>Apiosporaceae</taxon>
        <taxon>Neoarthrinium</taxon>
    </lineage>
</organism>
<dbReference type="Proteomes" id="UP000829685">
    <property type="component" value="Unassembled WGS sequence"/>
</dbReference>
<evidence type="ECO:0000313" key="6">
    <source>
        <dbReference type="EMBL" id="KAI1849904.1"/>
    </source>
</evidence>
<accession>A0A9Q0AHL9</accession>
<dbReference type="PANTHER" id="PTHR43708">
    <property type="entry name" value="CONSERVED EXPRESSED OXIDOREDUCTASE (EUROFUNG)"/>
    <property type="match status" value="1"/>
</dbReference>
<evidence type="ECO:0008006" key="8">
    <source>
        <dbReference type="Google" id="ProtNLM"/>
    </source>
</evidence>
<comment type="caution">
    <text evidence="6">The sequence shown here is derived from an EMBL/GenBank/DDBJ whole genome shotgun (WGS) entry which is preliminary data.</text>
</comment>
<evidence type="ECO:0000256" key="2">
    <source>
        <dbReference type="ARBA" id="ARBA00023002"/>
    </source>
</evidence>
<keyword evidence="2" id="KW-0560">Oxidoreductase</keyword>
<evidence type="ECO:0000259" key="4">
    <source>
        <dbReference type="Pfam" id="PF01408"/>
    </source>
</evidence>
<dbReference type="EMBL" id="JAFIMR010000072">
    <property type="protein sequence ID" value="KAI1849904.1"/>
    <property type="molecule type" value="Genomic_DNA"/>
</dbReference>
<name>A0A9Q0AHL9_9PEZI</name>
<dbReference type="GO" id="GO:0000166">
    <property type="term" value="F:nucleotide binding"/>
    <property type="evidence" value="ECO:0007669"/>
    <property type="project" value="InterPro"/>
</dbReference>
<reference evidence="6" key="1">
    <citation type="submission" date="2021-03" db="EMBL/GenBank/DDBJ databases">
        <title>Revisited historic fungal species revealed as producer of novel bioactive compounds through whole genome sequencing and comparative genomics.</title>
        <authorList>
            <person name="Vignolle G.A."/>
            <person name="Hochenegger N."/>
            <person name="Mach R.L."/>
            <person name="Mach-Aigner A.R."/>
            <person name="Javad Rahimi M."/>
            <person name="Salim K.A."/>
            <person name="Chan C.M."/>
            <person name="Lim L.B.L."/>
            <person name="Cai F."/>
            <person name="Druzhinina I.S."/>
            <person name="U'Ren J.M."/>
            <person name="Derntl C."/>
        </authorList>
    </citation>
    <scope>NUCLEOTIDE SEQUENCE</scope>
    <source>
        <strain evidence="6">TUCIM 5799</strain>
    </source>
</reference>
<protein>
    <recommendedName>
        <fullName evidence="8">Oxidoreductase</fullName>
    </recommendedName>
</protein>
<dbReference type="GO" id="GO:0016491">
    <property type="term" value="F:oxidoreductase activity"/>
    <property type="evidence" value="ECO:0007669"/>
    <property type="project" value="UniProtKB-KW"/>
</dbReference>
<evidence type="ECO:0000313" key="7">
    <source>
        <dbReference type="Proteomes" id="UP000829685"/>
    </source>
</evidence>
<dbReference type="Gene3D" id="3.40.50.720">
    <property type="entry name" value="NAD(P)-binding Rossmann-like Domain"/>
    <property type="match status" value="1"/>
</dbReference>
<proteinExistence type="inferred from homology"/>
<sequence>MASSKTFNVGVVGYGMSAKVFHIPFIKATPSFRLHSILQRSPKPSDSAPADYPDLQHFTTYDSFLADSALDLVVLTTTPPTHFDLASQALKVGKHVLVEKPFVPTAAEADQLVALAREHGRLLCVYQNRRWDADYVTASKLIKEGTLGRIVEFETHFDRYKAEKPTNWKGTVSTNDGNGAIYDLGTHLIDQVYALFGKPRSVFAKFASQRDGKLPGSRVKVHEDETDSVTAQLFYDDGLVALVRIGVLSVEQEQPRFWIRGSKGSYRKNNLDPQEDQLKAFNEGKKGGLKPDDEAFGVEPASWVGKLNTLGPDGKTGQEQNYPTVKPPTYREFYGRLAAALASGKEEDVPVPAAQASQVLKIIEAVRESNRDGREVYLD</sequence>
<dbReference type="SUPFAM" id="SSF51735">
    <property type="entry name" value="NAD(P)-binding Rossmann-fold domains"/>
    <property type="match status" value="1"/>
</dbReference>
<dbReference type="InterPro" id="IPR004104">
    <property type="entry name" value="Gfo/Idh/MocA-like_OxRdtase_C"/>
</dbReference>
<dbReference type="InterPro" id="IPR000683">
    <property type="entry name" value="Gfo/Idh/MocA-like_OxRdtase_N"/>
</dbReference>
<dbReference type="SUPFAM" id="SSF55347">
    <property type="entry name" value="Glyceraldehyde-3-phosphate dehydrogenase-like, C-terminal domain"/>
    <property type="match status" value="1"/>
</dbReference>
<dbReference type="Pfam" id="PF02894">
    <property type="entry name" value="GFO_IDH_MocA_C"/>
    <property type="match status" value="1"/>
</dbReference>
<keyword evidence="7" id="KW-1185">Reference proteome</keyword>
<feature type="region of interest" description="Disordered" evidence="3">
    <location>
        <begin position="307"/>
        <end position="327"/>
    </location>
</feature>